<evidence type="ECO:0000313" key="3">
    <source>
        <dbReference type="Proteomes" id="UP000228867"/>
    </source>
</evidence>
<evidence type="ECO:0000313" key="2">
    <source>
        <dbReference type="EMBL" id="PIR06221.1"/>
    </source>
</evidence>
<dbReference type="EMBL" id="PCWR01000062">
    <property type="protein sequence ID" value="PIR06221.1"/>
    <property type="molecule type" value="Genomic_DNA"/>
</dbReference>
<proteinExistence type="predicted"/>
<reference evidence="2 3" key="1">
    <citation type="submission" date="2017-09" db="EMBL/GenBank/DDBJ databases">
        <title>Depth-based differentiation of microbial function through sediment-hosted aquifers and enrichment of novel symbionts in the deep terrestrial subsurface.</title>
        <authorList>
            <person name="Probst A.J."/>
            <person name="Ladd B."/>
            <person name="Jarett J.K."/>
            <person name="Geller-Mcgrath D.E."/>
            <person name="Sieber C.M."/>
            <person name="Emerson J.B."/>
            <person name="Anantharaman K."/>
            <person name="Thomas B.C."/>
            <person name="Malmstrom R."/>
            <person name="Stieglmeier M."/>
            <person name="Klingl A."/>
            <person name="Woyke T."/>
            <person name="Ryan C.M."/>
            <person name="Banfield J.F."/>
        </authorList>
    </citation>
    <scope>NUCLEOTIDE SEQUENCE [LARGE SCALE GENOMIC DNA]</scope>
    <source>
        <strain evidence="2">CG11_big_fil_rev_8_21_14_0_20_38_23</strain>
    </source>
</reference>
<dbReference type="Proteomes" id="UP000228867">
    <property type="component" value="Unassembled WGS sequence"/>
</dbReference>
<accession>A0A2H0NBG0</accession>
<sequence length="230" mass="26289">MKKKILTFIIIIISLGLLVQAKAQTSEPSTQVILTWQANNYFPADYPLKALATPMTPILVSAELIKDNKIIDISKADFLWYVNNKYFNRGIGLKEILINVPVNWLGPYLVRTEIQLEQNNYGNSVSVNIAEPQVIIDYPSPIKTFKEGEQIVLRSVPYFFNANNFQDFNFFWKINLHFQKELNNQNPVILTVSKDWANTDNSFRIGAGVENKTSPLIPPQETSLTFYLSQ</sequence>
<name>A0A2H0NBG0_9BACT</name>
<gene>
    <name evidence="2" type="ORF">COV54_03135</name>
</gene>
<protein>
    <submittedName>
        <fullName evidence="2">Uncharacterized protein</fullName>
    </submittedName>
</protein>
<keyword evidence="1" id="KW-0732">Signal</keyword>
<evidence type="ECO:0000256" key="1">
    <source>
        <dbReference type="SAM" id="SignalP"/>
    </source>
</evidence>
<organism evidence="2 3">
    <name type="scientific">Candidatus Jorgensenbacteria bacterium CG11_big_fil_rev_8_21_14_0_20_38_23</name>
    <dbReference type="NCBI Taxonomy" id="1974594"/>
    <lineage>
        <taxon>Bacteria</taxon>
        <taxon>Candidatus Joergenseniibacteriota</taxon>
    </lineage>
</organism>
<feature type="chain" id="PRO_5013701869" evidence="1">
    <location>
        <begin position="24"/>
        <end position="230"/>
    </location>
</feature>
<feature type="signal peptide" evidence="1">
    <location>
        <begin position="1"/>
        <end position="23"/>
    </location>
</feature>
<dbReference type="AlphaFoldDB" id="A0A2H0NBG0"/>
<comment type="caution">
    <text evidence="2">The sequence shown here is derived from an EMBL/GenBank/DDBJ whole genome shotgun (WGS) entry which is preliminary data.</text>
</comment>